<accession>A0A318IG15</accession>
<keyword evidence="1 3" id="KW-0597">Phosphoprotein</keyword>
<name>A0A318IG15_BURPY</name>
<dbReference type="AlphaFoldDB" id="A0A318IG15"/>
<organism evidence="7 8">
    <name type="scientific">Burkholderia pyrrocinia</name>
    <name type="common">Pseudomonas pyrrocinia</name>
    <dbReference type="NCBI Taxonomy" id="60550"/>
    <lineage>
        <taxon>Bacteria</taxon>
        <taxon>Pseudomonadati</taxon>
        <taxon>Pseudomonadota</taxon>
        <taxon>Betaproteobacteria</taxon>
        <taxon>Burkholderiales</taxon>
        <taxon>Burkholderiaceae</taxon>
        <taxon>Burkholderia</taxon>
        <taxon>Burkholderia cepacia complex</taxon>
    </lineage>
</organism>
<dbReference type="PRINTS" id="PR00038">
    <property type="entry name" value="HTHLUXR"/>
</dbReference>
<evidence type="ECO:0000259" key="5">
    <source>
        <dbReference type="PROSITE" id="PS50043"/>
    </source>
</evidence>
<dbReference type="SUPFAM" id="SSF52172">
    <property type="entry name" value="CheY-like"/>
    <property type="match status" value="1"/>
</dbReference>
<dbReference type="InterPro" id="IPR039420">
    <property type="entry name" value="WalR-like"/>
</dbReference>
<evidence type="ECO:0000256" key="1">
    <source>
        <dbReference type="ARBA" id="ARBA00022553"/>
    </source>
</evidence>
<dbReference type="InterPro" id="IPR001789">
    <property type="entry name" value="Sig_transdc_resp-reg_receiver"/>
</dbReference>
<dbReference type="SMART" id="SM00421">
    <property type="entry name" value="HTH_LUXR"/>
    <property type="match status" value="1"/>
</dbReference>
<dbReference type="PROSITE" id="PS50043">
    <property type="entry name" value="HTH_LUXR_2"/>
    <property type="match status" value="1"/>
</dbReference>
<dbReference type="EMBL" id="QJJY01000024">
    <property type="protein sequence ID" value="PXX26216.1"/>
    <property type="molecule type" value="Genomic_DNA"/>
</dbReference>
<comment type="caution">
    <text evidence="7">The sequence shown here is derived from an EMBL/GenBank/DDBJ whole genome shotgun (WGS) entry which is preliminary data.</text>
</comment>
<dbReference type="CDD" id="cd17535">
    <property type="entry name" value="REC_NarL-like"/>
    <property type="match status" value="1"/>
</dbReference>
<feature type="domain" description="HTH luxR-type" evidence="5">
    <location>
        <begin position="151"/>
        <end position="216"/>
    </location>
</feature>
<gene>
    <name evidence="7" type="ORF">NA66_102457</name>
</gene>
<protein>
    <submittedName>
        <fullName evidence="7">Two-component system capsular synthesis response regulator RcsB</fullName>
    </submittedName>
</protein>
<feature type="region of interest" description="Disordered" evidence="4">
    <location>
        <begin position="221"/>
        <end position="241"/>
    </location>
</feature>
<evidence type="ECO:0000313" key="8">
    <source>
        <dbReference type="Proteomes" id="UP000247755"/>
    </source>
</evidence>
<dbReference type="PANTHER" id="PTHR43214:SF17">
    <property type="entry name" value="TRANSCRIPTIONAL REGULATORY PROTEIN RCSB"/>
    <property type="match status" value="1"/>
</dbReference>
<sequence>MGSYQIRVVLADDHPALLVGVQHGLSSVPTIRLAGTAGNSTELIALLDAGACDVLVSDYAMPGNVHGDGIALFSYLQRNYPAVKLVVLTMLDNAAVVGALVRLGIACIVSKSDAIDHLIPAVHAAATGGTYYSPSVEKVVRTLSAHSSARIVDQAPSLSSREIEVVRLYASGMTVNEIAEKLSRSKKTISTQKARAMQKLGVEKDIDLLRYAMEHGIVAASGSEGKAVEQEGEGKGRTDPA</sequence>
<feature type="modified residue" description="4-aspartylphosphate" evidence="3">
    <location>
        <position position="58"/>
    </location>
</feature>
<feature type="domain" description="Response regulatory" evidence="6">
    <location>
        <begin position="7"/>
        <end position="126"/>
    </location>
</feature>
<dbReference type="GO" id="GO:0006355">
    <property type="term" value="P:regulation of DNA-templated transcription"/>
    <property type="evidence" value="ECO:0007669"/>
    <property type="project" value="InterPro"/>
</dbReference>
<dbReference type="Pfam" id="PF00072">
    <property type="entry name" value="Response_reg"/>
    <property type="match status" value="1"/>
</dbReference>
<dbReference type="SMART" id="SM00448">
    <property type="entry name" value="REC"/>
    <property type="match status" value="1"/>
</dbReference>
<dbReference type="GO" id="GO:0000160">
    <property type="term" value="P:phosphorelay signal transduction system"/>
    <property type="evidence" value="ECO:0007669"/>
    <property type="project" value="InterPro"/>
</dbReference>
<evidence type="ECO:0000313" key="7">
    <source>
        <dbReference type="EMBL" id="PXX26216.1"/>
    </source>
</evidence>
<dbReference type="InterPro" id="IPR058245">
    <property type="entry name" value="NreC/VraR/RcsB-like_REC"/>
</dbReference>
<feature type="compositionally biased region" description="Basic and acidic residues" evidence="4">
    <location>
        <begin position="226"/>
        <end position="241"/>
    </location>
</feature>
<evidence type="ECO:0000256" key="3">
    <source>
        <dbReference type="PROSITE-ProRule" id="PRU00169"/>
    </source>
</evidence>
<proteinExistence type="predicted"/>
<dbReference type="InterPro" id="IPR011006">
    <property type="entry name" value="CheY-like_superfamily"/>
</dbReference>
<dbReference type="PROSITE" id="PS00622">
    <property type="entry name" value="HTH_LUXR_1"/>
    <property type="match status" value="1"/>
</dbReference>
<dbReference type="InterPro" id="IPR016032">
    <property type="entry name" value="Sig_transdc_resp-reg_C-effctor"/>
</dbReference>
<dbReference type="PROSITE" id="PS50110">
    <property type="entry name" value="RESPONSE_REGULATORY"/>
    <property type="match status" value="1"/>
</dbReference>
<dbReference type="Gene3D" id="3.40.50.2300">
    <property type="match status" value="1"/>
</dbReference>
<dbReference type="InterPro" id="IPR036388">
    <property type="entry name" value="WH-like_DNA-bd_sf"/>
</dbReference>
<dbReference type="GO" id="GO:0003677">
    <property type="term" value="F:DNA binding"/>
    <property type="evidence" value="ECO:0007669"/>
    <property type="project" value="UniProtKB-KW"/>
</dbReference>
<dbReference type="PANTHER" id="PTHR43214">
    <property type="entry name" value="TWO-COMPONENT RESPONSE REGULATOR"/>
    <property type="match status" value="1"/>
</dbReference>
<dbReference type="Proteomes" id="UP000247755">
    <property type="component" value="Unassembled WGS sequence"/>
</dbReference>
<keyword evidence="2" id="KW-0238">DNA-binding</keyword>
<reference evidence="7 8" key="1">
    <citation type="submission" date="2018-05" db="EMBL/GenBank/DDBJ databases">
        <title>Comparative genomics of bacterial root endophytes of switchgrass collected from native prairies over two seasons.</title>
        <authorList>
            <person name="Tang Y."/>
        </authorList>
    </citation>
    <scope>NUCLEOTIDE SEQUENCE [LARGE SCALE GENOMIC DNA]</scope>
    <source>
        <strain evidence="7 8">NFIX32</strain>
    </source>
</reference>
<evidence type="ECO:0000259" key="6">
    <source>
        <dbReference type="PROSITE" id="PS50110"/>
    </source>
</evidence>
<dbReference type="InterPro" id="IPR000792">
    <property type="entry name" value="Tscrpt_reg_LuxR_C"/>
</dbReference>
<dbReference type="SUPFAM" id="SSF46894">
    <property type="entry name" value="C-terminal effector domain of the bipartite response regulators"/>
    <property type="match status" value="1"/>
</dbReference>
<dbReference type="Pfam" id="PF00196">
    <property type="entry name" value="GerE"/>
    <property type="match status" value="1"/>
</dbReference>
<dbReference type="Gene3D" id="1.10.10.10">
    <property type="entry name" value="Winged helix-like DNA-binding domain superfamily/Winged helix DNA-binding domain"/>
    <property type="match status" value="1"/>
</dbReference>
<evidence type="ECO:0000256" key="4">
    <source>
        <dbReference type="SAM" id="MobiDB-lite"/>
    </source>
</evidence>
<dbReference type="RefSeq" id="WP_072435826.1">
    <property type="nucleotide sequence ID" value="NZ_QJJY01000024.1"/>
</dbReference>
<evidence type="ECO:0000256" key="2">
    <source>
        <dbReference type="ARBA" id="ARBA00023125"/>
    </source>
</evidence>
<dbReference type="CDD" id="cd06170">
    <property type="entry name" value="LuxR_C_like"/>
    <property type="match status" value="1"/>
</dbReference>